<name>A0ACA9PUM2_9GLOM</name>
<feature type="non-terminal residue" evidence="1">
    <location>
        <position position="191"/>
    </location>
</feature>
<protein>
    <submittedName>
        <fullName evidence="1">4631_t:CDS:1</fullName>
    </submittedName>
</protein>
<comment type="caution">
    <text evidence="1">The sequence shown here is derived from an EMBL/GenBank/DDBJ whole genome shotgun (WGS) entry which is preliminary data.</text>
</comment>
<reference evidence="1" key="1">
    <citation type="submission" date="2021-06" db="EMBL/GenBank/DDBJ databases">
        <authorList>
            <person name="Kallberg Y."/>
            <person name="Tangrot J."/>
            <person name="Rosling A."/>
        </authorList>
    </citation>
    <scope>NUCLEOTIDE SEQUENCE</scope>
    <source>
        <strain evidence="1">CL356</strain>
    </source>
</reference>
<evidence type="ECO:0000313" key="1">
    <source>
        <dbReference type="EMBL" id="CAG8723599.1"/>
    </source>
</evidence>
<evidence type="ECO:0000313" key="2">
    <source>
        <dbReference type="Proteomes" id="UP000789525"/>
    </source>
</evidence>
<accession>A0ACA9PUM2</accession>
<proteinExistence type="predicted"/>
<sequence length="191" mass="20907">MTIVVWPLKYCSSTRDVNGKTMLQIVGSGYLSNSIEDATGNQIAIYDGHPLIIKRHALKQQSPVFTGTSFTSNPMSGVSAAFYPHGLGHSLGMDVHDVPSASKPSVNKTIPSSSTQNPEFYRYLRLRLPLEANMVVLAPVRNSPYIDHGVLSRYEDVGGVRIEDVVLITKTGCDVLTTVRKDIEWLESVAS</sequence>
<dbReference type="Proteomes" id="UP000789525">
    <property type="component" value="Unassembled WGS sequence"/>
</dbReference>
<dbReference type="EMBL" id="CAJVPT010039740">
    <property type="protein sequence ID" value="CAG8723599.1"/>
    <property type="molecule type" value="Genomic_DNA"/>
</dbReference>
<gene>
    <name evidence="1" type="ORF">ACOLOM_LOCUS11251</name>
</gene>
<organism evidence="1 2">
    <name type="scientific">Acaulospora colombiana</name>
    <dbReference type="NCBI Taxonomy" id="27376"/>
    <lineage>
        <taxon>Eukaryota</taxon>
        <taxon>Fungi</taxon>
        <taxon>Fungi incertae sedis</taxon>
        <taxon>Mucoromycota</taxon>
        <taxon>Glomeromycotina</taxon>
        <taxon>Glomeromycetes</taxon>
        <taxon>Diversisporales</taxon>
        <taxon>Acaulosporaceae</taxon>
        <taxon>Acaulospora</taxon>
    </lineage>
</organism>
<keyword evidence="2" id="KW-1185">Reference proteome</keyword>